<name>A0AAV4TP54_CAEEX</name>
<comment type="caution">
    <text evidence="1">The sequence shown here is derived from an EMBL/GenBank/DDBJ whole genome shotgun (WGS) entry which is preliminary data.</text>
</comment>
<protein>
    <submittedName>
        <fullName evidence="1">Uncharacterized protein</fullName>
    </submittedName>
</protein>
<keyword evidence="2" id="KW-1185">Reference proteome</keyword>
<organism evidence="1 2">
    <name type="scientific">Caerostris extrusa</name>
    <name type="common">Bark spider</name>
    <name type="synonym">Caerostris bankana</name>
    <dbReference type="NCBI Taxonomy" id="172846"/>
    <lineage>
        <taxon>Eukaryota</taxon>
        <taxon>Metazoa</taxon>
        <taxon>Ecdysozoa</taxon>
        <taxon>Arthropoda</taxon>
        <taxon>Chelicerata</taxon>
        <taxon>Arachnida</taxon>
        <taxon>Araneae</taxon>
        <taxon>Araneomorphae</taxon>
        <taxon>Entelegynae</taxon>
        <taxon>Araneoidea</taxon>
        <taxon>Araneidae</taxon>
        <taxon>Caerostris</taxon>
    </lineage>
</organism>
<dbReference type="EMBL" id="BPLR01011648">
    <property type="protein sequence ID" value="GIY47920.1"/>
    <property type="molecule type" value="Genomic_DNA"/>
</dbReference>
<accession>A0AAV4TP54</accession>
<dbReference type="AlphaFoldDB" id="A0AAV4TP54"/>
<sequence length="82" mass="9194">MLLGSRLFINSPTRINLSPTAFSAESKHNARTGIFTDRLVFPPPHFSIQTICSAPPRWLKIVLGAGWKSDVFREFDMIGSVF</sequence>
<proteinExistence type="predicted"/>
<reference evidence="1 2" key="1">
    <citation type="submission" date="2021-06" db="EMBL/GenBank/DDBJ databases">
        <title>Caerostris extrusa draft genome.</title>
        <authorList>
            <person name="Kono N."/>
            <person name="Arakawa K."/>
        </authorList>
    </citation>
    <scope>NUCLEOTIDE SEQUENCE [LARGE SCALE GENOMIC DNA]</scope>
</reference>
<dbReference type="Proteomes" id="UP001054945">
    <property type="component" value="Unassembled WGS sequence"/>
</dbReference>
<gene>
    <name evidence="1" type="ORF">CEXT_473591</name>
</gene>
<evidence type="ECO:0000313" key="1">
    <source>
        <dbReference type="EMBL" id="GIY47920.1"/>
    </source>
</evidence>
<evidence type="ECO:0000313" key="2">
    <source>
        <dbReference type="Proteomes" id="UP001054945"/>
    </source>
</evidence>